<evidence type="ECO:0000313" key="17">
    <source>
        <dbReference type="WBParaSite" id="Gr19_v10_g12506.t1"/>
    </source>
</evidence>
<keyword evidence="8 12" id="KW-0648">Protein biosynthesis</keyword>
<evidence type="ECO:0000256" key="9">
    <source>
        <dbReference type="ARBA" id="ARBA00023146"/>
    </source>
</evidence>
<dbReference type="PROSITE" id="PS00178">
    <property type="entry name" value="AA_TRNA_LIGASE_I"/>
    <property type="match status" value="1"/>
</dbReference>
<evidence type="ECO:0000259" key="15">
    <source>
        <dbReference type="Pfam" id="PF08264"/>
    </source>
</evidence>
<dbReference type="EC" id="6.1.1.9" evidence="3"/>
<proteinExistence type="inferred from homology"/>
<dbReference type="Pfam" id="PF08264">
    <property type="entry name" value="Anticodon_1"/>
    <property type="match status" value="1"/>
</dbReference>
<evidence type="ECO:0000256" key="1">
    <source>
        <dbReference type="ARBA" id="ARBA00004496"/>
    </source>
</evidence>
<dbReference type="InterPro" id="IPR014729">
    <property type="entry name" value="Rossmann-like_a/b/a_fold"/>
</dbReference>
<dbReference type="GO" id="GO:0005524">
    <property type="term" value="F:ATP binding"/>
    <property type="evidence" value="ECO:0007669"/>
    <property type="project" value="UniProtKB-KW"/>
</dbReference>
<dbReference type="SUPFAM" id="SSF47323">
    <property type="entry name" value="Anticodon-binding domain of a subclass of class I aminoacyl-tRNA synthetases"/>
    <property type="match status" value="1"/>
</dbReference>
<evidence type="ECO:0000256" key="8">
    <source>
        <dbReference type="ARBA" id="ARBA00022917"/>
    </source>
</evidence>
<keyword evidence="9 12" id="KW-0030">Aminoacyl-tRNA synthetase</keyword>
<evidence type="ECO:0000256" key="6">
    <source>
        <dbReference type="ARBA" id="ARBA00022741"/>
    </source>
</evidence>
<evidence type="ECO:0000259" key="14">
    <source>
        <dbReference type="Pfam" id="PF00133"/>
    </source>
</evidence>
<keyword evidence="7 12" id="KW-0067">ATP-binding</keyword>
<dbReference type="NCBIfam" id="NF004349">
    <property type="entry name" value="PRK05729.1"/>
    <property type="match status" value="1"/>
</dbReference>
<dbReference type="CDD" id="cd07962">
    <property type="entry name" value="Anticodon_Ia_Val"/>
    <property type="match status" value="1"/>
</dbReference>
<feature type="domain" description="Aminoacyl-tRNA synthetase class Ia" evidence="14">
    <location>
        <begin position="95"/>
        <end position="759"/>
    </location>
</feature>
<evidence type="ECO:0000256" key="2">
    <source>
        <dbReference type="ARBA" id="ARBA00005594"/>
    </source>
</evidence>
<dbReference type="FunFam" id="3.40.50.620:FF:000020">
    <property type="entry name" value="Valine--tRNA ligase, mitochondrial"/>
    <property type="match status" value="1"/>
</dbReference>
<keyword evidence="4" id="KW-0963">Cytoplasm</keyword>
<dbReference type="Gene3D" id="1.10.730.10">
    <property type="entry name" value="Isoleucyl-tRNA Synthetase, Domain 1"/>
    <property type="match status" value="1"/>
</dbReference>
<dbReference type="CDD" id="cd00817">
    <property type="entry name" value="ValRS_core"/>
    <property type="match status" value="1"/>
</dbReference>
<dbReference type="PANTHER" id="PTHR11946">
    <property type="entry name" value="VALYL-TRNA SYNTHETASES"/>
    <property type="match status" value="1"/>
</dbReference>
<feature type="region of interest" description="Disordered" evidence="13">
    <location>
        <begin position="1"/>
        <end position="58"/>
    </location>
</feature>
<feature type="domain" description="Methionyl/Valyl/Leucyl/Isoleucyl-tRNA synthetase anticodon-binding" evidence="15">
    <location>
        <begin position="809"/>
        <end position="956"/>
    </location>
</feature>
<keyword evidence="5 12" id="KW-0436">Ligase</keyword>
<dbReference type="InterPro" id="IPR013155">
    <property type="entry name" value="M/V/L/I-tRNA-synth_anticd-bd"/>
</dbReference>
<dbReference type="FunFam" id="3.40.50.620:FF:000078">
    <property type="entry name" value="Valine--tRNA ligase, mitochondrial"/>
    <property type="match status" value="1"/>
</dbReference>
<dbReference type="InterPro" id="IPR002300">
    <property type="entry name" value="aa-tRNA-synth_Ia"/>
</dbReference>
<keyword evidence="6 12" id="KW-0547">Nucleotide-binding</keyword>
<dbReference type="Pfam" id="PF00133">
    <property type="entry name" value="tRNA-synt_1"/>
    <property type="match status" value="1"/>
</dbReference>
<dbReference type="InterPro" id="IPR033705">
    <property type="entry name" value="Anticodon_Ia_Val"/>
</dbReference>
<dbReference type="Gene3D" id="3.40.50.620">
    <property type="entry name" value="HUPs"/>
    <property type="match status" value="2"/>
</dbReference>
<accession>A0A914H219</accession>
<comment type="subcellular location">
    <subcellularLocation>
        <location evidence="1">Cytoplasm</location>
    </subcellularLocation>
</comment>
<dbReference type="Gene3D" id="3.90.740.10">
    <property type="entry name" value="Valyl/Leucyl/Isoleucyl-tRNA synthetase, editing domain"/>
    <property type="match status" value="1"/>
</dbReference>
<dbReference type="WBParaSite" id="Gr19_v10_g12506.t1">
    <property type="protein sequence ID" value="Gr19_v10_g12506.t1"/>
    <property type="gene ID" value="Gr19_v10_g12506"/>
</dbReference>
<evidence type="ECO:0000313" key="16">
    <source>
        <dbReference type="Proteomes" id="UP000887572"/>
    </source>
</evidence>
<organism evidence="16 17">
    <name type="scientific">Globodera rostochiensis</name>
    <name type="common">Golden nematode worm</name>
    <name type="synonym">Heterodera rostochiensis</name>
    <dbReference type="NCBI Taxonomy" id="31243"/>
    <lineage>
        <taxon>Eukaryota</taxon>
        <taxon>Metazoa</taxon>
        <taxon>Ecdysozoa</taxon>
        <taxon>Nematoda</taxon>
        <taxon>Chromadorea</taxon>
        <taxon>Rhabditida</taxon>
        <taxon>Tylenchina</taxon>
        <taxon>Tylenchomorpha</taxon>
        <taxon>Tylenchoidea</taxon>
        <taxon>Heteroderidae</taxon>
        <taxon>Heteroderinae</taxon>
        <taxon>Globodera</taxon>
    </lineage>
</organism>
<comment type="catalytic activity">
    <reaction evidence="11">
        <text>tRNA(Val) + L-valine + ATP = L-valyl-tRNA(Val) + AMP + diphosphate</text>
        <dbReference type="Rhea" id="RHEA:10704"/>
        <dbReference type="Rhea" id="RHEA-COMP:9672"/>
        <dbReference type="Rhea" id="RHEA-COMP:9708"/>
        <dbReference type="ChEBI" id="CHEBI:30616"/>
        <dbReference type="ChEBI" id="CHEBI:33019"/>
        <dbReference type="ChEBI" id="CHEBI:57762"/>
        <dbReference type="ChEBI" id="CHEBI:78442"/>
        <dbReference type="ChEBI" id="CHEBI:78537"/>
        <dbReference type="ChEBI" id="CHEBI:456215"/>
        <dbReference type="EC" id="6.1.1.9"/>
    </reaction>
</comment>
<dbReference type="NCBIfam" id="TIGR00422">
    <property type="entry name" value="valS"/>
    <property type="match status" value="1"/>
</dbReference>
<protein>
    <recommendedName>
        <fullName evidence="3">valine--tRNA ligase</fullName>
        <ecNumber evidence="3">6.1.1.9</ecNumber>
    </recommendedName>
    <alternativeName>
        <fullName evidence="10">Valyl-tRNA synthetase</fullName>
    </alternativeName>
</protein>
<evidence type="ECO:0000256" key="12">
    <source>
        <dbReference type="RuleBase" id="RU363035"/>
    </source>
</evidence>
<evidence type="ECO:0000256" key="3">
    <source>
        <dbReference type="ARBA" id="ARBA00013169"/>
    </source>
</evidence>
<sequence>MSSSETAGAKPKTERELAKERAKAEKLAKFAEKQRKAEAQKTANLLKSEDNKKAKGKGTATANVMYHWQTKAGEKKDVSGDMPAAYSPRYVEAAWYEWWERQGFFRPEYGQRDCNKSNPSGKFVIVIPPPNVTGTLHLGHALSTAVEDTIARWHRMLNRTVLFVPGCDHAGIATQVVVEKKLKRERGLTRHDLGRADFVKEVWNWKNEKGHIIYDQLKKMGAGVDWDRAVFMMDPKIMRAVTEAFVRMHDKGVIYRSKRLVSWSCALSSAISEIEVEKHEIAGRTLLTVPGHAEKVEVGVLVLFAYPLEEEEEEEKAFGSSTNGSATAADGCCRREIVVATTRLETMLGDMAIAVHPEDTRYKHLIGKHCRHPFFPARRLPIVADAAVLPEFGTGAVKITPAHDQTDYEIGQRHGLPLLNIFSDDGCCLPCCGPPFAGMRRFDARRAVRQRLEELGLYRDTKDNPMQLRICSRSKDIIEPIIKSQWYVRTSQMAQRAKEAVANGQLRLIPENHVNTWNVWMNDLRDWCISRQLWWGHQIPAYFVTVTGDHQPPSQSDVKPDQNDDGNDDEFYWVSGRTEAEARAKAAKRFKVPEEAITLKRDDDVLDTWFSAGMWPFSVMGWPEKTGDMRNFFPGNLLETGHDILFFWVARMVFMSQELCDGQLPFREVFLHAMVRDAHGRKMSKSLGNVIDPLDVIHGITLEQLNKKLEDGNLDPKEFETAKQGQARDYPQGIPECGTDALRFALMAYTTQGRDINLDVLRVQGYRFFCNKLWQGTRFVLSRLGTEFCPRDIFELNRLFDGMALSLADRWILSRLSHCVAECDAGFCAYNFRQLTSAIHHFWIHEFCDIYLESVKGLFVVGTQNQLHQKGGDGTDSTTTAANADAARHVLHLAVDCTLRLLAPIMPFIAEELWQRLPARPSWAVSVCIVHYPQPAEFSYHDKEAEADYELLRESVIVKAKLEN</sequence>
<dbReference type="Proteomes" id="UP000887572">
    <property type="component" value="Unplaced"/>
</dbReference>
<dbReference type="PANTHER" id="PTHR11946:SF109">
    <property type="entry name" value="VALINE--TRNA LIGASE"/>
    <property type="match status" value="1"/>
</dbReference>
<dbReference type="GO" id="GO:0006438">
    <property type="term" value="P:valyl-tRNA aminoacylation"/>
    <property type="evidence" value="ECO:0007669"/>
    <property type="project" value="InterPro"/>
</dbReference>
<dbReference type="SUPFAM" id="SSF52374">
    <property type="entry name" value="Nucleotidylyl transferase"/>
    <property type="match status" value="1"/>
</dbReference>
<keyword evidence="16" id="KW-1185">Reference proteome</keyword>
<evidence type="ECO:0000256" key="13">
    <source>
        <dbReference type="SAM" id="MobiDB-lite"/>
    </source>
</evidence>
<evidence type="ECO:0000256" key="7">
    <source>
        <dbReference type="ARBA" id="ARBA00022840"/>
    </source>
</evidence>
<comment type="similarity">
    <text evidence="2 12">Belongs to the class-I aminoacyl-tRNA synthetase family.</text>
</comment>
<feature type="compositionally biased region" description="Basic and acidic residues" evidence="13">
    <location>
        <begin position="11"/>
        <end position="39"/>
    </location>
</feature>
<name>A0A914H219_GLORO</name>
<dbReference type="InterPro" id="IPR002303">
    <property type="entry name" value="Valyl-tRNA_ligase"/>
</dbReference>
<evidence type="ECO:0000256" key="4">
    <source>
        <dbReference type="ARBA" id="ARBA00022490"/>
    </source>
</evidence>
<dbReference type="InterPro" id="IPR009080">
    <property type="entry name" value="tRNAsynth_Ia_anticodon-bd"/>
</dbReference>
<dbReference type="AlphaFoldDB" id="A0A914H219"/>
<dbReference type="PRINTS" id="PR00986">
    <property type="entry name" value="TRNASYNTHVAL"/>
</dbReference>
<dbReference type="GO" id="GO:0002161">
    <property type="term" value="F:aminoacyl-tRNA deacylase activity"/>
    <property type="evidence" value="ECO:0007669"/>
    <property type="project" value="InterPro"/>
</dbReference>
<evidence type="ECO:0000256" key="5">
    <source>
        <dbReference type="ARBA" id="ARBA00022598"/>
    </source>
</evidence>
<dbReference type="FunFam" id="1.10.730.10:FF:000009">
    <property type="entry name" value="Valine--tRNA ligase, mitochondrial"/>
    <property type="match status" value="1"/>
</dbReference>
<dbReference type="GO" id="GO:0005829">
    <property type="term" value="C:cytosol"/>
    <property type="evidence" value="ECO:0007669"/>
    <property type="project" value="TreeGrafter"/>
</dbReference>
<evidence type="ECO:0000256" key="10">
    <source>
        <dbReference type="ARBA" id="ARBA00029936"/>
    </source>
</evidence>
<evidence type="ECO:0000256" key="11">
    <source>
        <dbReference type="ARBA" id="ARBA00047552"/>
    </source>
</evidence>
<dbReference type="InterPro" id="IPR001412">
    <property type="entry name" value="aa-tRNA-synth_I_CS"/>
</dbReference>
<dbReference type="InterPro" id="IPR009008">
    <property type="entry name" value="Val/Leu/Ile-tRNA-synth_edit"/>
</dbReference>
<reference evidence="17" key="1">
    <citation type="submission" date="2022-11" db="UniProtKB">
        <authorList>
            <consortium name="WormBaseParasite"/>
        </authorList>
    </citation>
    <scope>IDENTIFICATION</scope>
</reference>
<dbReference type="GO" id="GO:0004832">
    <property type="term" value="F:valine-tRNA ligase activity"/>
    <property type="evidence" value="ECO:0007669"/>
    <property type="project" value="UniProtKB-EC"/>
</dbReference>
<dbReference type="SUPFAM" id="SSF50677">
    <property type="entry name" value="ValRS/IleRS/LeuRS editing domain"/>
    <property type="match status" value="1"/>
</dbReference>